<feature type="transmembrane region" description="Helical" evidence="1">
    <location>
        <begin position="339"/>
        <end position="359"/>
    </location>
</feature>
<feature type="transmembrane region" description="Helical" evidence="1">
    <location>
        <begin position="379"/>
        <end position="400"/>
    </location>
</feature>
<feature type="transmembrane region" description="Helical" evidence="1">
    <location>
        <begin position="23"/>
        <end position="47"/>
    </location>
</feature>
<proteinExistence type="predicted"/>
<evidence type="ECO:0000313" key="3">
    <source>
        <dbReference type="Proteomes" id="UP000256253"/>
    </source>
</evidence>
<feature type="transmembrane region" description="Helical" evidence="1">
    <location>
        <begin position="128"/>
        <end position="149"/>
    </location>
</feature>
<feature type="transmembrane region" description="Helical" evidence="1">
    <location>
        <begin position="155"/>
        <end position="174"/>
    </location>
</feature>
<feature type="transmembrane region" description="Helical" evidence="1">
    <location>
        <begin position="208"/>
        <end position="225"/>
    </location>
</feature>
<keyword evidence="1" id="KW-0472">Membrane</keyword>
<feature type="transmembrane region" description="Helical" evidence="1">
    <location>
        <begin position="303"/>
        <end position="327"/>
    </location>
</feature>
<dbReference type="Pfam" id="PF19877">
    <property type="entry name" value="DUF6350"/>
    <property type="match status" value="1"/>
</dbReference>
<keyword evidence="3" id="KW-1185">Reference proteome</keyword>
<dbReference type="AlphaFoldDB" id="A0A3D9ULM5"/>
<reference evidence="2 3" key="1">
    <citation type="submission" date="2018-08" db="EMBL/GenBank/DDBJ databases">
        <title>Sequencing the genomes of 1000 actinobacteria strains.</title>
        <authorList>
            <person name="Klenk H.-P."/>
        </authorList>
    </citation>
    <scope>NUCLEOTIDE SEQUENCE [LARGE SCALE GENOMIC DNA]</scope>
    <source>
        <strain evidence="2 3">DSM 22967</strain>
    </source>
</reference>
<accession>A0A3D9ULM5</accession>
<feature type="transmembrane region" description="Helical" evidence="1">
    <location>
        <begin position="278"/>
        <end position="297"/>
    </location>
</feature>
<dbReference type="Proteomes" id="UP000256253">
    <property type="component" value="Unassembled WGS sequence"/>
</dbReference>
<gene>
    <name evidence="2" type="ORF">DFJ65_1353</name>
</gene>
<keyword evidence="1" id="KW-0812">Transmembrane</keyword>
<protein>
    <submittedName>
        <fullName evidence="2">Uncharacterized protein</fullName>
    </submittedName>
</protein>
<evidence type="ECO:0000256" key="1">
    <source>
        <dbReference type="SAM" id="Phobius"/>
    </source>
</evidence>
<dbReference type="EMBL" id="QTUA01000001">
    <property type="protein sequence ID" value="REF30348.1"/>
    <property type="molecule type" value="Genomic_DNA"/>
</dbReference>
<dbReference type="OrthoDB" id="3742900at2"/>
<name>A0A3D9ULM5_9MICO</name>
<feature type="transmembrane region" description="Helical" evidence="1">
    <location>
        <begin position="90"/>
        <end position="107"/>
    </location>
</feature>
<feature type="transmembrane region" description="Helical" evidence="1">
    <location>
        <begin position="245"/>
        <end position="266"/>
    </location>
</feature>
<dbReference type="RefSeq" id="WP_115922355.1">
    <property type="nucleotide sequence ID" value="NZ_QTUA01000001.1"/>
</dbReference>
<sequence>MSLLDRIAPTSQRTSDDRGTPPYAIAFGSGALAPVAFTLVLFVPVLASWTLDPRTSTEWSNALAIASSAFGLSLRGSISVPHNGIEALHFAPMVATALLVVITRFAYRPVQHALDDSDAAGEEQQRTSIAFGLGFLVSTLAAGAVSHIGPAPVRLWTLLPGVVVVVLAGVAWSIRRDGEGVRLPWLEAAAERLHLNVRRAVRPAAEGLGVLFTTGALLVFLLVMMRLDRVGKVAALLDVSGSGVALLWFAQLLIVPNLILFGVGWMTGAPLALGAGNLSTGSAEATILPSVPLLGALPEPGPLAAFFHAVLLVPVLVGAFIGWRATASMPTLTHIGRKVQVAASAAGVATIGLAVLLWFSRAGMSPGQLDLIGPAWTSVVYGAVELALGACLAATALHFWRRFR</sequence>
<organism evidence="2 3">
    <name type="scientific">Calidifontibacter indicus</name>
    <dbReference type="NCBI Taxonomy" id="419650"/>
    <lineage>
        <taxon>Bacteria</taxon>
        <taxon>Bacillati</taxon>
        <taxon>Actinomycetota</taxon>
        <taxon>Actinomycetes</taxon>
        <taxon>Micrococcales</taxon>
        <taxon>Dermacoccaceae</taxon>
        <taxon>Calidifontibacter</taxon>
    </lineage>
</organism>
<comment type="caution">
    <text evidence="2">The sequence shown here is derived from an EMBL/GenBank/DDBJ whole genome shotgun (WGS) entry which is preliminary data.</text>
</comment>
<evidence type="ECO:0000313" key="2">
    <source>
        <dbReference type="EMBL" id="REF30348.1"/>
    </source>
</evidence>
<dbReference type="InterPro" id="IPR045931">
    <property type="entry name" value="DUF6350"/>
</dbReference>
<keyword evidence="1" id="KW-1133">Transmembrane helix</keyword>